<evidence type="ECO:0000256" key="1">
    <source>
        <dbReference type="SAM" id="Phobius"/>
    </source>
</evidence>
<sequence>MEIDDYTIIKPVAKLIMLFNKSIKHDNLHEKWINYFKAAYDERNDYLLAIRVTNHNSSKKNILYDKFKKNYVGMRENFTLLSTINIINNENNKLPPIMNNDQLRKITTFQMITFIFQYLNEFDERSININLWNYCLKSMHFSTKNFLIGIVVLLCQYIYTISLLYHSITEFHVNDDPLIIVISVISTLISLLYSYNTICSFLNSLKLYKFLLTLYSDYPTLAHFNNIGEVQYYKEKKITMTRCKIIYNLCADFMSNFILPFIIPFINVFIILSSETSVDAILNCMAIFFIVQIDEDIYSTTDYKTEKNSIVFTRWIISNIFCTTFPEFNNTFRLETYHTRKKSIKRNKISPSNTVVNDVLY</sequence>
<reference evidence="2" key="1">
    <citation type="journal article" date="2019" name="Philos. Trans. R. Soc. Lond., B, Biol. Sci.">
        <title>Targeted metagenomic recovery of four divergent viruses reveals shared and distinctive characteristics of giant viruses of marine eukaryotes.</title>
        <authorList>
            <person name="Needham D.M."/>
            <person name="Poirier C."/>
            <person name="Hehenberger E."/>
            <person name="Jimenez V."/>
            <person name="Swalwell J.E."/>
            <person name="Santoro A.E."/>
            <person name="Worden A.Z."/>
        </authorList>
    </citation>
    <scope>NUCLEOTIDE SEQUENCE</scope>
    <source>
        <strain evidence="2">MPacV-611</strain>
    </source>
</reference>
<keyword evidence="1" id="KW-0812">Transmembrane</keyword>
<keyword evidence="1" id="KW-1133">Transmembrane helix</keyword>
<protein>
    <submittedName>
        <fullName evidence="2">Uncharacterized protein</fullName>
    </submittedName>
</protein>
<accession>A0A5J6VJZ4</accession>
<dbReference type="EMBL" id="MN448287">
    <property type="protein sequence ID" value="QFG74417.1"/>
    <property type="molecule type" value="Genomic_DNA"/>
</dbReference>
<proteinExistence type="predicted"/>
<evidence type="ECO:0000313" key="2">
    <source>
        <dbReference type="EMBL" id="QFG74417.1"/>
    </source>
</evidence>
<name>A0A5J6VJZ4_9VIRU</name>
<organism evidence="2">
    <name type="scientific">Megaviridae environmental sample</name>
    <dbReference type="NCBI Taxonomy" id="1737588"/>
    <lineage>
        <taxon>Viruses</taxon>
        <taxon>Varidnaviria</taxon>
        <taxon>Bamfordvirae</taxon>
        <taxon>Nucleocytoviricota</taxon>
        <taxon>Megaviricetes</taxon>
        <taxon>Imitervirales</taxon>
        <taxon>Mimiviridae</taxon>
        <taxon>environmental samples</taxon>
    </lineage>
</organism>
<keyword evidence="1" id="KW-0472">Membrane</keyword>
<feature type="transmembrane region" description="Helical" evidence="1">
    <location>
        <begin position="245"/>
        <end position="272"/>
    </location>
</feature>
<feature type="transmembrane region" description="Helical" evidence="1">
    <location>
        <begin position="178"/>
        <end position="202"/>
    </location>
</feature>
<feature type="transmembrane region" description="Helical" evidence="1">
    <location>
        <begin position="146"/>
        <end position="166"/>
    </location>
</feature>